<name>A0AAE1EJW9_PETCI</name>
<comment type="caution">
    <text evidence="1">The sequence shown here is derived from an EMBL/GenBank/DDBJ whole genome shotgun (WGS) entry which is preliminary data.</text>
</comment>
<sequence length="78" mass="9054">MVATSTCLYLPLDSSVYFRLRGEQVHNCQLICCRNYSFRPDTYRQRQPITELINITNLRDTDIDSQAVLEQRSGELPS</sequence>
<accession>A0AAE1EJW9</accession>
<gene>
    <name evidence="2" type="ORF">Pcinc_037560</name>
    <name evidence="1" type="ORF">Pcinc_040091</name>
</gene>
<evidence type="ECO:0000313" key="3">
    <source>
        <dbReference type="Proteomes" id="UP001286313"/>
    </source>
</evidence>
<proteinExistence type="predicted"/>
<reference evidence="1" key="1">
    <citation type="submission" date="2023-10" db="EMBL/GenBank/DDBJ databases">
        <title>Genome assemblies of two species of porcelain crab, Petrolisthes cinctipes and Petrolisthes manimaculis (Anomura: Porcellanidae).</title>
        <authorList>
            <person name="Angst P."/>
        </authorList>
    </citation>
    <scope>NUCLEOTIDE SEQUENCE</scope>
    <source>
        <strain evidence="1">PB745_01</strain>
        <tissue evidence="1">Gill</tissue>
    </source>
</reference>
<keyword evidence="3" id="KW-1185">Reference proteome</keyword>
<protein>
    <submittedName>
        <fullName evidence="1">Uncharacterized protein</fullName>
    </submittedName>
</protein>
<dbReference type="AlphaFoldDB" id="A0AAE1EJW9"/>
<evidence type="ECO:0000313" key="2">
    <source>
        <dbReference type="EMBL" id="KAK3856077.1"/>
    </source>
</evidence>
<dbReference type="Proteomes" id="UP001286313">
    <property type="component" value="Unassembled WGS sequence"/>
</dbReference>
<dbReference type="EMBL" id="JAWQEG010006988">
    <property type="protein sequence ID" value="KAK3853365.1"/>
    <property type="molecule type" value="Genomic_DNA"/>
</dbReference>
<dbReference type="EMBL" id="JAWQEG010005992">
    <property type="protein sequence ID" value="KAK3856077.1"/>
    <property type="molecule type" value="Genomic_DNA"/>
</dbReference>
<evidence type="ECO:0000313" key="1">
    <source>
        <dbReference type="EMBL" id="KAK3853365.1"/>
    </source>
</evidence>
<organism evidence="1 3">
    <name type="scientific">Petrolisthes cinctipes</name>
    <name type="common">Flat porcelain crab</name>
    <dbReference type="NCBI Taxonomy" id="88211"/>
    <lineage>
        <taxon>Eukaryota</taxon>
        <taxon>Metazoa</taxon>
        <taxon>Ecdysozoa</taxon>
        <taxon>Arthropoda</taxon>
        <taxon>Crustacea</taxon>
        <taxon>Multicrustacea</taxon>
        <taxon>Malacostraca</taxon>
        <taxon>Eumalacostraca</taxon>
        <taxon>Eucarida</taxon>
        <taxon>Decapoda</taxon>
        <taxon>Pleocyemata</taxon>
        <taxon>Anomura</taxon>
        <taxon>Galatheoidea</taxon>
        <taxon>Porcellanidae</taxon>
        <taxon>Petrolisthes</taxon>
    </lineage>
</organism>